<name>A0A4Z2DY14_SCHJA</name>
<dbReference type="GO" id="GO:0003964">
    <property type="term" value="F:RNA-directed DNA polymerase activity"/>
    <property type="evidence" value="ECO:0007669"/>
    <property type="project" value="UniProtKB-KW"/>
</dbReference>
<keyword evidence="2" id="KW-0255">Endonuclease</keyword>
<accession>A0A4Z2DY14</accession>
<evidence type="ECO:0000313" key="3">
    <source>
        <dbReference type="Proteomes" id="UP000311919"/>
    </source>
</evidence>
<evidence type="ECO:0000313" key="2">
    <source>
        <dbReference type="EMBL" id="TNN21339.1"/>
    </source>
</evidence>
<keyword evidence="2" id="KW-0808">Transferase</keyword>
<keyword evidence="1" id="KW-0812">Transmembrane</keyword>
<keyword evidence="2" id="KW-0378">Hydrolase</keyword>
<keyword evidence="1" id="KW-1133">Transmembrane helix</keyword>
<sequence>MTTVYELNAKRSIDRSPVSSIQLCHQQSFQAVSSCCSSSQCLRPTLDAVCSLDSLFSVVQQDSKLVLVLSFSLMISAIWFVLS</sequence>
<reference evidence="2 3" key="1">
    <citation type="submission" date="2019-03" db="EMBL/GenBank/DDBJ databases">
        <title>An improved genome assembly of the fluke Schistosoma japonicum.</title>
        <authorList>
            <person name="Hu W."/>
            <person name="Luo F."/>
            <person name="Yin M."/>
            <person name="Mo X."/>
            <person name="Sun C."/>
            <person name="Wu Q."/>
            <person name="Zhu B."/>
            <person name="Xiang M."/>
            <person name="Wang J."/>
            <person name="Wang Y."/>
            <person name="Zhang T."/>
            <person name="Xu B."/>
            <person name="Zheng H."/>
            <person name="Feng Z."/>
        </authorList>
    </citation>
    <scope>NUCLEOTIDE SEQUENCE [LARGE SCALE GENOMIC DNA]</scope>
    <source>
        <strain evidence="2">HuSjv2</strain>
        <tissue evidence="2">Worms</tissue>
    </source>
</reference>
<dbReference type="GO" id="GO:0004519">
    <property type="term" value="F:endonuclease activity"/>
    <property type="evidence" value="ECO:0007669"/>
    <property type="project" value="UniProtKB-KW"/>
</dbReference>
<organism evidence="2 3">
    <name type="scientific">Schistosoma japonicum</name>
    <name type="common">Blood fluke</name>
    <dbReference type="NCBI Taxonomy" id="6182"/>
    <lineage>
        <taxon>Eukaryota</taxon>
        <taxon>Metazoa</taxon>
        <taxon>Spiralia</taxon>
        <taxon>Lophotrochozoa</taxon>
        <taxon>Platyhelminthes</taxon>
        <taxon>Trematoda</taxon>
        <taxon>Digenea</taxon>
        <taxon>Strigeidida</taxon>
        <taxon>Schistosomatoidea</taxon>
        <taxon>Schistosomatidae</taxon>
        <taxon>Schistosoma</taxon>
    </lineage>
</organism>
<keyword evidence="1" id="KW-0472">Membrane</keyword>
<comment type="caution">
    <text evidence="2">The sequence shown here is derived from an EMBL/GenBank/DDBJ whole genome shotgun (WGS) entry which is preliminary data.</text>
</comment>
<keyword evidence="3" id="KW-1185">Reference proteome</keyword>
<dbReference type="AlphaFoldDB" id="A0A4Z2DY14"/>
<keyword evidence="2" id="KW-0695">RNA-directed DNA polymerase</keyword>
<feature type="transmembrane region" description="Helical" evidence="1">
    <location>
        <begin position="65"/>
        <end position="82"/>
    </location>
</feature>
<dbReference type="Proteomes" id="UP000311919">
    <property type="component" value="Unassembled WGS sequence"/>
</dbReference>
<keyword evidence="2" id="KW-0548">Nucleotidyltransferase</keyword>
<dbReference type="EMBL" id="SKCS01000008">
    <property type="protein sequence ID" value="TNN21339.1"/>
    <property type="molecule type" value="Genomic_DNA"/>
</dbReference>
<evidence type="ECO:0000256" key="1">
    <source>
        <dbReference type="SAM" id="Phobius"/>
    </source>
</evidence>
<protein>
    <submittedName>
        <fullName evidence="2">Endonuclease-reverse transcriptase</fullName>
    </submittedName>
</protein>
<gene>
    <name evidence="2" type="ORF">EWB00_010493</name>
</gene>
<proteinExistence type="predicted"/>
<keyword evidence="2" id="KW-0540">Nuclease</keyword>